<sequence length="309" mass="36945">MAYLTKYNLSQLSQKLDINLDISLEMFLQHVYDDPEIYSVLNKREIEYLFKYKMLLEDEENFVIEFYNEVPEKEDTKSYVFNKGGKMKYHLSSSCPLINKDYLDFNIPEEIKSIGDNAIQEYREWFNQNKFGDRYRSKQIDKNVIIAAFNLKYPNKYDIKPIEDNSNLLIIEQPNSSIKMVEQSYDFEKGRREITKLKYEWQKNFPCGVTKTIAKFKYLLTKDDEEIKNKISELFSINFIKNYGLEKLKIKFKISKYLTNRIITLILDHIKWAYDINEKRFDDKTLEKFGLECCLTCLKEAKMINAKTN</sequence>
<dbReference type="AlphaFoldDB" id="A0A327ND20"/>
<organism evidence="1 2">
    <name type="scientific">Spirosoma telluris</name>
    <dbReference type="NCBI Taxonomy" id="2183553"/>
    <lineage>
        <taxon>Bacteria</taxon>
        <taxon>Pseudomonadati</taxon>
        <taxon>Bacteroidota</taxon>
        <taxon>Cytophagia</taxon>
        <taxon>Cytophagales</taxon>
        <taxon>Cytophagaceae</taxon>
        <taxon>Spirosoma</taxon>
    </lineage>
</organism>
<dbReference type="EMBL" id="QLII01000002">
    <property type="protein sequence ID" value="RAI73160.1"/>
    <property type="molecule type" value="Genomic_DNA"/>
</dbReference>
<dbReference type="OrthoDB" id="1409156at2"/>
<evidence type="ECO:0000313" key="1">
    <source>
        <dbReference type="EMBL" id="RAI73160.1"/>
    </source>
</evidence>
<protein>
    <submittedName>
        <fullName evidence="1">Uncharacterized protein</fullName>
    </submittedName>
</protein>
<dbReference type="Proteomes" id="UP000249016">
    <property type="component" value="Unassembled WGS sequence"/>
</dbReference>
<accession>A0A327ND20</accession>
<dbReference type="RefSeq" id="WP_111350971.1">
    <property type="nucleotide sequence ID" value="NZ_QLII01000002.1"/>
</dbReference>
<gene>
    <name evidence="1" type="ORF">HMF3257_37880</name>
</gene>
<comment type="caution">
    <text evidence="1">The sequence shown here is derived from an EMBL/GenBank/DDBJ whole genome shotgun (WGS) entry which is preliminary data.</text>
</comment>
<proteinExistence type="predicted"/>
<name>A0A327ND20_9BACT</name>
<keyword evidence="2" id="KW-1185">Reference proteome</keyword>
<reference evidence="1 2" key="1">
    <citation type="submission" date="2018-06" db="EMBL/GenBank/DDBJ databases">
        <title>Spirosoma sp. HMF3257 Genome sequencing and assembly.</title>
        <authorList>
            <person name="Kang H."/>
            <person name="Cha I."/>
            <person name="Kim H."/>
            <person name="Kang J."/>
            <person name="Joh K."/>
        </authorList>
    </citation>
    <scope>NUCLEOTIDE SEQUENCE [LARGE SCALE GENOMIC DNA]</scope>
    <source>
        <strain evidence="1 2">HMF3257</strain>
    </source>
</reference>
<evidence type="ECO:0000313" key="2">
    <source>
        <dbReference type="Proteomes" id="UP000249016"/>
    </source>
</evidence>